<dbReference type="AlphaFoldDB" id="A0A1M6T628"/>
<evidence type="ECO:0000313" key="1">
    <source>
        <dbReference type="EMBL" id="SHK52435.1"/>
    </source>
</evidence>
<evidence type="ECO:0008006" key="3">
    <source>
        <dbReference type="Google" id="ProtNLM"/>
    </source>
</evidence>
<gene>
    <name evidence="1" type="ORF">SAMN02746009_01091</name>
</gene>
<evidence type="ECO:0000313" key="2">
    <source>
        <dbReference type="Proteomes" id="UP000183947"/>
    </source>
</evidence>
<keyword evidence="2" id="KW-1185">Reference proteome</keyword>
<dbReference type="RefSeq" id="WP_073281877.1">
    <property type="nucleotide sequence ID" value="NZ_FRAS01000003.1"/>
</dbReference>
<sequence>MTAIEQAAHQSTAESLQSTFHEQVVEHLFIAELLQEAWLRFNRVVEVMRSEVDAYGYDLVLECQGIVRHVQLKTSRQDAATSRQKVGVALCTKPSGCVVWIKRKEDKSDTKRFKLSYLFFGNSPGQPLQSLLEIEADGKPKFPEATHTKPSKDGNYNVRKAMRLVRKQHFVPKVSQGKEGMTMTDLFTYLFGPAS</sequence>
<dbReference type="EMBL" id="FRAS01000003">
    <property type="protein sequence ID" value="SHK52435.1"/>
    <property type="molecule type" value="Genomic_DNA"/>
</dbReference>
<dbReference type="Proteomes" id="UP000183947">
    <property type="component" value="Unassembled WGS sequence"/>
</dbReference>
<accession>A0A1M6T628</accession>
<organism evidence="1 2">
    <name type="scientific">Hymenobacter psychrotolerans DSM 18569</name>
    <dbReference type="NCBI Taxonomy" id="1121959"/>
    <lineage>
        <taxon>Bacteria</taxon>
        <taxon>Pseudomonadati</taxon>
        <taxon>Bacteroidota</taxon>
        <taxon>Cytophagia</taxon>
        <taxon>Cytophagales</taxon>
        <taxon>Hymenobacteraceae</taxon>
        <taxon>Hymenobacter</taxon>
    </lineage>
</organism>
<reference evidence="2" key="1">
    <citation type="submission" date="2016-11" db="EMBL/GenBank/DDBJ databases">
        <authorList>
            <person name="Varghese N."/>
            <person name="Submissions S."/>
        </authorList>
    </citation>
    <scope>NUCLEOTIDE SEQUENCE [LARGE SCALE GENOMIC DNA]</scope>
    <source>
        <strain evidence="2">DSM 18569</strain>
    </source>
</reference>
<proteinExistence type="predicted"/>
<dbReference type="OrthoDB" id="5917942at2"/>
<dbReference type="STRING" id="1121959.SAMN02746009_01091"/>
<protein>
    <recommendedName>
        <fullName evidence="3">PD(D/E)XK endonuclease domain-containing protein</fullName>
    </recommendedName>
</protein>
<name>A0A1M6T628_9BACT</name>